<dbReference type="PANTHER" id="PTHR42701:SF1">
    <property type="entry name" value="IMIDAZOLE GLYCEROL PHOSPHATE SYNTHASE SUBUNIT HISH"/>
    <property type="match status" value="1"/>
</dbReference>
<keyword evidence="7 11" id="KW-0368">Histidine biosynthesis</keyword>
<dbReference type="CDD" id="cd01748">
    <property type="entry name" value="GATase1_IGP_Synthase"/>
    <property type="match status" value="1"/>
</dbReference>
<evidence type="ECO:0000313" key="14">
    <source>
        <dbReference type="EMBL" id="KEK23672.1"/>
    </source>
</evidence>
<dbReference type="FunFam" id="3.40.50.880:FF:000028">
    <property type="entry name" value="Imidazole glycerol phosphate synthase subunit HisH"/>
    <property type="match status" value="1"/>
</dbReference>
<dbReference type="GO" id="GO:0000107">
    <property type="term" value="F:imidazoleglycerol-phosphate synthase activity"/>
    <property type="evidence" value="ECO:0007669"/>
    <property type="project" value="UniProtKB-UniRule"/>
</dbReference>
<dbReference type="NCBIfam" id="TIGR01855">
    <property type="entry name" value="IMP_synth_hisH"/>
    <property type="match status" value="1"/>
</dbReference>
<evidence type="ECO:0000259" key="13">
    <source>
        <dbReference type="Pfam" id="PF00117"/>
    </source>
</evidence>
<keyword evidence="6 11" id="KW-0315">Glutamine amidotransferase</keyword>
<evidence type="ECO:0000256" key="10">
    <source>
        <dbReference type="ARBA" id="ARBA00049534"/>
    </source>
</evidence>
<comment type="catalytic activity">
    <reaction evidence="9 11">
        <text>5-[(5-phospho-1-deoxy-D-ribulos-1-ylimino)methylamino]-1-(5-phospho-beta-D-ribosyl)imidazole-4-carboxamide + L-glutamine = D-erythro-1-(imidazol-4-yl)glycerol 3-phosphate + 5-amino-1-(5-phospho-beta-D-ribosyl)imidazole-4-carboxamide + L-glutamate + H(+)</text>
        <dbReference type="Rhea" id="RHEA:24793"/>
        <dbReference type="ChEBI" id="CHEBI:15378"/>
        <dbReference type="ChEBI" id="CHEBI:29985"/>
        <dbReference type="ChEBI" id="CHEBI:58278"/>
        <dbReference type="ChEBI" id="CHEBI:58359"/>
        <dbReference type="ChEBI" id="CHEBI:58475"/>
        <dbReference type="ChEBI" id="CHEBI:58525"/>
        <dbReference type="EC" id="4.3.2.10"/>
    </reaction>
</comment>
<dbReference type="OrthoDB" id="9807137at2"/>
<keyword evidence="4 11" id="KW-0028">Amino-acid biosynthesis</keyword>
<gene>
    <name evidence="11" type="primary">hisH</name>
    <name evidence="14" type="ORF">BAGA_06850</name>
</gene>
<evidence type="ECO:0000256" key="6">
    <source>
        <dbReference type="ARBA" id="ARBA00022962"/>
    </source>
</evidence>
<feature type="active site" description="Nucleophile" evidence="11 12">
    <location>
        <position position="79"/>
    </location>
</feature>
<comment type="caution">
    <text evidence="14">The sequence shown here is derived from an EMBL/GenBank/DDBJ whole genome shotgun (WGS) entry which is preliminary data.</text>
</comment>
<dbReference type="GO" id="GO:0004359">
    <property type="term" value="F:glutaminase activity"/>
    <property type="evidence" value="ECO:0007669"/>
    <property type="project" value="UniProtKB-EC"/>
</dbReference>
<protein>
    <recommendedName>
        <fullName evidence="11">Imidazole glycerol phosphate synthase subunit HisH</fullName>
        <ecNumber evidence="11">4.3.2.10</ecNumber>
    </recommendedName>
    <alternativeName>
        <fullName evidence="11">IGP synthase glutaminase subunit</fullName>
        <ecNumber evidence="11">3.5.1.2</ecNumber>
    </alternativeName>
    <alternativeName>
        <fullName evidence="11">IGP synthase subunit HisH</fullName>
    </alternativeName>
    <alternativeName>
        <fullName evidence="11">ImGP synthase subunit HisH</fullName>
        <shortName evidence="11">IGPS subunit HisH</shortName>
    </alternativeName>
</protein>
<comment type="subunit">
    <text evidence="2 11">Heterodimer of HisH and HisF.</text>
</comment>
<comment type="function">
    <text evidence="11">IGPS catalyzes the conversion of PRFAR and glutamine to IGP, AICAR and glutamate. The HisH subunit catalyzes the hydrolysis of glutamine to glutamate and ammonia as part of the synthesis of IGP and AICAR. The resulting ammonia molecule is channeled to the active site of HisF.</text>
</comment>
<comment type="catalytic activity">
    <reaction evidence="10 11">
        <text>L-glutamine + H2O = L-glutamate + NH4(+)</text>
        <dbReference type="Rhea" id="RHEA:15889"/>
        <dbReference type="ChEBI" id="CHEBI:15377"/>
        <dbReference type="ChEBI" id="CHEBI:28938"/>
        <dbReference type="ChEBI" id="CHEBI:29985"/>
        <dbReference type="ChEBI" id="CHEBI:58359"/>
        <dbReference type="EC" id="3.5.1.2"/>
    </reaction>
</comment>
<dbReference type="GO" id="GO:0005737">
    <property type="term" value="C:cytoplasm"/>
    <property type="evidence" value="ECO:0007669"/>
    <property type="project" value="UniProtKB-SubCell"/>
</dbReference>
<keyword evidence="8 11" id="KW-0456">Lyase</keyword>
<evidence type="ECO:0000256" key="5">
    <source>
        <dbReference type="ARBA" id="ARBA00022801"/>
    </source>
</evidence>
<dbReference type="Gene3D" id="3.40.50.880">
    <property type="match status" value="1"/>
</dbReference>
<dbReference type="EC" id="3.5.1.2" evidence="11"/>
<comment type="subcellular location">
    <subcellularLocation>
        <location evidence="11">Cytoplasm</location>
    </subcellularLocation>
</comment>
<dbReference type="Proteomes" id="UP000027778">
    <property type="component" value="Unassembled WGS sequence"/>
</dbReference>
<evidence type="ECO:0000256" key="4">
    <source>
        <dbReference type="ARBA" id="ARBA00022605"/>
    </source>
</evidence>
<dbReference type="EC" id="4.3.2.10" evidence="11"/>
<dbReference type="PROSITE" id="PS51273">
    <property type="entry name" value="GATASE_TYPE_1"/>
    <property type="match status" value="1"/>
</dbReference>
<dbReference type="EMBL" id="JOTM01000013">
    <property type="protein sequence ID" value="KEK23672.1"/>
    <property type="molecule type" value="Genomic_DNA"/>
</dbReference>
<evidence type="ECO:0000256" key="11">
    <source>
        <dbReference type="HAMAP-Rule" id="MF_00278"/>
    </source>
</evidence>
<comment type="pathway">
    <text evidence="1 11">Amino-acid biosynthesis; L-histidine biosynthesis; L-histidine from 5-phospho-alpha-D-ribose 1-diphosphate: step 5/9.</text>
</comment>
<dbReference type="GO" id="GO:0000105">
    <property type="term" value="P:L-histidine biosynthetic process"/>
    <property type="evidence" value="ECO:0007669"/>
    <property type="project" value="UniProtKB-UniRule"/>
</dbReference>
<evidence type="ECO:0000256" key="8">
    <source>
        <dbReference type="ARBA" id="ARBA00023239"/>
    </source>
</evidence>
<name>A0A073KB34_9BACI</name>
<dbReference type="PANTHER" id="PTHR42701">
    <property type="entry name" value="IMIDAZOLE GLYCEROL PHOSPHATE SYNTHASE SUBUNIT HISH"/>
    <property type="match status" value="1"/>
</dbReference>
<dbReference type="STRING" id="574375.AZF08_16895"/>
<evidence type="ECO:0000256" key="7">
    <source>
        <dbReference type="ARBA" id="ARBA00023102"/>
    </source>
</evidence>
<evidence type="ECO:0000256" key="3">
    <source>
        <dbReference type="ARBA" id="ARBA00022490"/>
    </source>
</evidence>
<organism evidence="14 15">
    <name type="scientific">Bacillus gaemokensis</name>
    <dbReference type="NCBI Taxonomy" id="574375"/>
    <lineage>
        <taxon>Bacteria</taxon>
        <taxon>Bacillati</taxon>
        <taxon>Bacillota</taxon>
        <taxon>Bacilli</taxon>
        <taxon>Bacillales</taxon>
        <taxon>Bacillaceae</taxon>
        <taxon>Bacillus</taxon>
        <taxon>Bacillus cereus group</taxon>
    </lineage>
</organism>
<evidence type="ECO:0000256" key="2">
    <source>
        <dbReference type="ARBA" id="ARBA00011152"/>
    </source>
</evidence>
<dbReference type="InterPro" id="IPR010139">
    <property type="entry name" value="Imidazole-glycPsynth_HisH"/>
</dbReference>
<keyword evidence="15" id="KW-1185">Reference proteome</keyword>
<dbReference type="HAMAP" id="MF_00278">
    <property type="entry name" value="HisH"/>
    <property type="match status" value="1"/>
</dbReference>
<dbReference type="eggNOG" id="COG0118">
    <property type="taxonomic scope" value="Bacteria"/>
</dbReference>
<reference evidence="14 15" key="1">
    <citation type="submission" date="2014-06" db="EMBL/GenBank/DDBJ databases">
        <title>Draft genome sequence of Bacillus gaemokensis JCM 15801 (MCCC 1A00707).</title>
        <authorList>
            <person name="Lai Q."/>
            <person name="Liu Y."/>
            <person name="Shao Z."/>
        </authorList>
    </citation>
    <scope>NUCLEOTIDE SEQUENCE [LARGE SCALE GENOMIC DNA]</scope>
    <source>
        <strain evidence="14 15">JCM 15801</strain>
    </source>
</reference>
<keyword evidence="3 11" id="KW-0963">Cytoplasm</keyword>
<evidence type="ECO:0000256" key="12">
    <source>
        <dbReference type="PIRSR" id="PIRSR000495-1"/>
    </source>
</evidence>
<accession>A0A073KB34</accession>
<evidence type="ECO:0000256" key="9">
    <source>
        <dbReference type="ARBA" id="ARBA00047838"/>
    </source>
</evidence>
<dbReference type="RefSeq" id="WP_033675234.1">
    <property type="nucleotide sequence ID" value="NZ_JOTM01000013.1"/>
</dbReference>
<evidence type="ECO:0000256" key="1">
    <source>
        <dbReference type="ARBA" id="ARBA00005091"/>
    </source>
</evidence>
<dbReference type="Pfam" id="PF00117">
    <property type="entry name" value="GATase"/>
    <property type="match status" value="1"/>
</dbReference>
<dbReference type="UniPathway" id="UPA00031">
    <property type="reaction ID" value="UER00010"/>
</dbReference>
<feature type="domain" description="Glutamine amidotransferase" evidence="13">
    <location>
        <begin position="4"/>
        <end position="195"/>
    </location>
</feature>
<dbReference type="PIRSF" id="PIRSF000495">
    <property type="entry name" value="Amidotransf_hisH"/>
    <property type="match status" value="1"/>
</dbReference>
<evidence type="ECO:0000313" key="15">
    <source>
        <dbReference type="Proteomes" id="UP000027778"/>
    </source>
</evidence>
<dbReference type="GO" id="GO:0016829">
    <property type="term" value="F:lyase activity"/>
    <property type="evidence" value="ECO:0007669"/>
    <property type="project" value="UniProtKB-KW"/>
</dbReference>
<feature type="active site" evidence="11 12">
    <location>
        <position position="182"/>
    </location>
</feature>
<dbReference type="InterPro" id="IPR029062">
    <property type="entry name" value="Class_I_gatase-like"/>
</dbReference>
<dbReference type="SUPFAM" id="SSF52317">
    <property type="entry name" value="Class I glutamine amidotransferase-like"/>
    <property type="match status" value="1"/>
</dbReference>
<dbReference type="AlphaFoldDB" id="A0A073KB34"/>
<dbReference type="InterPro" id="IPR017926">
    <property type="entry name" value="GATASE"/>
</dbReference>
<feature type="active site" evidence="11 12">
    <location>
        <position position="180"/>
    </location>
</feature>
<keyword evidence="5 11" id="KW-0378">Hydrolase</keyword>
<proteinExistence type="inferred from homology"/>
<sequence>MIAIIDYGMGNIRSVEQALTCIGAKYTVTDNEKKIMESHGVILPGVGAFPKAMDALKEKNLVSVLQESGKSGKPLLGICLGMQLLFAESDEIKNSMGLGLLPGVIRKLKVPYKIPHMGWNQLKKTREIPLWNEVEDNSFVYYVHSYYADCPSDLVCGSSEYGIEIPGFVAKGNILGLQFHPEKSGEIGIQMLRNFKGVVEVWKSSQRSI</sequence>